<keyword evidence="2" id="KW-1185">Reference proteome</keyword>
<gene>
    <name evidence="1" type="ORF">L2E82_22597</name>
</gene>
<accession>A0ACB9DXN4</accession>
<proteinExistence type="predicted"/>
<protein>
    <submittedName>
        <fullName evidence="1">Uncharacterized protein</fullName>
    </submittedName>
</protein>
<reference evidence="1 2" key="2">
    <citation type="journal article" date="2022" name="Mol. Ecol. Resour.">
        <title>The genomes of chicory, endive, great burdock and yacon provide insights into Asteraceae paleo-polyploidization history and plant inulin production.</title>
        <authorList>
            <person name="Fan W."/>
            <person name="Wang S."/>
            <person name="Wang H."/>
            <person name="Wang A."/>
            <person name="Jiang F."/>
            <person name="Liu H."/>
            <person name="Zhao H."/>
            <person name="Xu D."/>
            <person name="Zhang Y."/>
        </authorList>
    </citation>
    <scope>NUCLEOTIDE SEQUENCE [LARGE SCALE GENOMIC DNA]</scope>
    <source>
        <strain evidence="2">cv. Punajuju</strain>
        <tissue evidence="1">Leaves</tissue>
    </source>
</reference>
<dbReference type="EMBL" id="CM042012">
    <property type="protein sequence ID" value="KAI3751509.1"/>
    <property type="molecule type" value="Genomic_DNA"/>
</dbReference>
<reference evidence="2" key="1">
    <citation type="journal article" date="2022" name="Mol. Ecol. Resour.">
        <title>The genomes of chicory, endive, great burdock and yacon provide insights into Asteraceae palaeo-polyploidization history and plant inulin production.</title>
        <authorList>
            <person name="Fan W."/>
            <person name="Wang S."/>
            <person name="Wang H."/>
            <person name="Wang A."/>
            <person name="Jiang F."/>
            <person name="Liu H."/>
            <person name="Zhao H."/>
            <person name="Xu D."/>
            <person name="Zhang Y."/>
        </authorList>
    </citation>
    <scope>NUCLEOTIDE SEQUENCE [LARGE SCALE GENOMIC DNA]</scope>
    <source>
        <strain evidence="2">cv. Punajuju</strain>
    </source>
</reference>
<evidence type="ECO:0000313" key="1">
    <source>
        <dbReference type="EMBL" id="KAI3751509.1"/>
    </source>
</evidence>
<organism evidence="1 2">
    <name type="scientific">Cichorium intybus</name>
    <name type="common">Chicory</name>
    <dbReference type="NCBI Taxonomy" id="13427"/>
    <lineage>
        <taxon>Eukaryota</taxon>
        <taxon>Viridiplantae</taxon>
        <taxon>Streptophyta</taxon>
        <taxon>Embryophyta</taxon>
        <taxon>Tracheophyta</taxon>
        <taxon>Spermatophyta</taxon>
        <taxon>Magnoliopsida</taxon>
        <taxon>eudicotyledons</taxon>
        <taxon>Gunneridae</taxon>
        <taxon>Pentapetalae</taxon>
        <taxon>asterids</taxon>
        <taxon>campanulids</taxon>
        <taxon>Asterales</taxon>
        <taxon>Asteraceae</taxon>
        <taxon>Cichorioideae</taxon>
        <taxon>Cichorieae</taxon>
        <taxon>Cichoriinae</taxon>
        <taxon>Cichorium</taxon>
    </lineage>
</organism>
<sequence length="158" mass="17689">MTPVRPSGYVSDAAFGLCLRCGLRAMIFSAAFSAMILLQIRLLTELYSSRYLLLSLQLCLGSVTLMSCLNISSTIIDEILELAIVDSKAVLDIEHLEDSLPRIYGTIFPMNLKPMTTSKSEAIVLMNWLAMNYATMNCRNKNSMVLKTEMKRMKIHGK</sequence>
<comment type="caution">
    <text evidence="1">The sequence shown here is derived from an EMBL/GenBank/DDBJ whole genome shotgun (WGS) entry which is preliminary data.</text>
</comment>
<dbReference type="Proteomes" id="UP001055811">
    <property type="component" value="Linkage Group LG04"/>
</dbReference>
<evidence type="ECO:0000313" key="2">
    <source>
        <dbReference type="Proteomes" id="UP001055811"/>
    </source>
</evidence>
<name>A0ACB9DXN4_CICIN</name>